<dbReference type="AlphaFoldDB" id="A0A284RZ84"/>
<sequence>MAKSIRHSGGLAPLRVDPPLTDMGKRSCVKRRGRYGSVRQVTQDVLQEAWMSRGPVAGKAGVLNKPWVHQRISRAFTGELRTWIIVDPLDCVSGPTFVINGQADTASSSNRYIL</sequence>
<dbReference type="EMBL" id="FUEG01000022">
    <property type="protein sequence ID" value="SJL14016.1"/>
    <property type="molecule type" value="Genomic_DNA"/>
</dbReference>
<name>A0A284RZ84_ARMOS</name>
<feature type="region of interest" description="Disordered" evidence="1">
    <location>
        <begin position="1"/>
        <end position="25"/>
    </location>
</feature>
<organism evidence="2 3">
    <name type="scientific">Armillaria ostoyae</name>
    <name type="common">Armillaria root rot fungus</name>
    <dbReference type="NCBI Taxonomy" id="47428"/>
    <lineage>
        <taxon>Eukaryota</taxon>
        <taxon>Fungi</taxon>
        <taxon>Dikarya</taxon>
        <taxon>Basidiomycota</taxon>
        <taxon>Agaricomycotina</taxon>
        <taxon>Agaricomycetes</taxon>
        <taxon>Agaricomycetidae</taxon>
        <taxon>Agaricales</taxon>
        <taxon>Marasmiineae</taxon>
        <taxon>Physalacriaceae</taxon>
        <taxon>Armillaria</taxon>
    </lineage>
</organism>
<reference evidence="3" key="1">
    <citation type="journal article" date="2017" name="Nat. Ecol. Evol.">
        <title>Genome expansion and lineage-specific genetic innovations in the forest pathogenic fungi Armillaria.</title>
        <authorList>
            <person name="Sipos G."/>
            <person name="Prasanna A.N."/>
            <person name="Walter M.C."/>
            <person name="O'Connor E."/>
            <person name="Balint B."/>
            <person name="Krizsan K."/>
            <person name="Kiss B."/>
            <person name="Hess J."/>
            <person name="Varga T."/>
            <person name="Slot J."/>
            <person name="Riley R."/>
            <person name="Boka B."/>
            <person name="Rigling D."/>
            <person name="Barry K."/>
            <person name="Lee J."/>
            <person name="Mihaltcheva S."/>
            <person name="LaButti K."/>
            <person name="Lipzen A."/>
            <person name="Waldron R."/>
            <person name="Moloney N.M."/>
            <person name="Sperisen C."/>
            <person name="Kredics L."/>
            <person name="Vagvoelgyi C."/>
            <person name="Patrignani A."/>
            <person name="Fitzpatrick D."/>
            <person name="Nagy I."/>
            <person name="Doyle S."/>
            <person name="Anderson J.B."/>
            <person name="Grigoriev I.V."/>
            <person name="Gueldener U."/>
            <person name="Muensterkoetter M."/>
            <person name="Nagy L.G."/>
        </authorList>
    </citation>
    <scope>NUCLEOTIDE SEQUENCE [LARGE SCALE GENOMIC DNA]</scope>
    <source>
        <strain evidence="3">C18/9</strain>
    </source>
</reference>
<keyword evidence="3" id="KW-1185">Reference proteome</keyword>
<dbReference type="Proteomes" id="UP000219338">
    <property type="component" value="Unassembled WGS sequence"/>
</dbReference>
<evidence type="ECO:0000256" key="1">
    <source>
        <dbReference type="SAM" id="MobiDB-lite"/>
    </source>
</evidence>
<proteinExistence type="predicted"/>
<accession>A0A284RZ84</accession>
<evidence type="ECO:0000313" key="2">
    <source>
        <dbReference type="EMBL" id="SJL14016.1"/>
    </source>
</evidence>
<protein>
    <submittedName>
        <fullName evidence="2">Uncharacterized protein</fullName>
    </submittedName>
</protein>
<gene>
    <name evidence="2" type="ORF">ARMOST_17468</name>
</gene>
<evidence type="ECO:0000313" key="3">
    <source>
        <dbReference type="Proteomes" id="UP000219338"/>
    </source>
</evidence>